<evidence type="ECO:0000259" key="1">
    <source>
        <dbReference type="SMART" id="SM00953"/>
    </source>
</evidence>
<dbReference type="Proteomes" id="UP000622317">
    <property type="component" value="Unassembled WGS sequence"/>
</dbReference>
<organism evidence="2 3">
    <name type="scientific">Pelagicoccus enzymogenes</name>
    <dbReference type="NCBI Taxonomy" id="2773457"/>
    <lineage>
        <taxon>Bacteria</taxon>
        <taxon>Pseudomonadati</taxon>
        <taxon>Verrucomicrobiota</taxon>
        <taxon>Opitutia</taxon>
        <taxon>Puniceicoccales</taxon>
        <taxon>Pelagicoccaceae</taxon>
        <taxon>Pelagicoccus</taxon>
    </lineage>
</organism>
<dbReference type="Pfam" id="PF08808">
    <property type="entry name" value="RES"/>
    <property type="match status" value="1"/>
</dbReference>
<evidence type="ECO:0000313" key="3">
    <source>
        <dbReference type="Proteomes" id="UP000622317"/>
    </source>
</evidence>
<protein>
    <submittedName>
        <fullName evidence="2">RES family NAD+ phosphorylase</fullName>
    </submittedName>
</protein>
<sequence length="155" mass="17319">MDATSGMGALKVSGRWHPQGRFPCLYTSTTPETALQEMLAANRYNRLQDHRSLPSTLVDIRAELFHLLDLTNGKLRQRLRLSNIAIQNCDWRNTNRFDRAEAITQALGRAAFDLGYEGIIAPSTTSNPNGRNVVIFPGKLLRSESIKLLTPIPNT</sequence>
<dbReference type="SMART" id="SM00953">
    <property type="entry name" value="RES"/>
    <property type="match status" value="1"/>
</dbReference>
<accession>A0A927IGK9</accession>
<gene>
    <name evidence="2" type="ORF">IEN85_04720</name>
</gene>
<dbReference type="AlphaFoldDB" id="A0A927IGK9"/>
<feature type="domain" description="RES" evidence="1">
    <location>
        <begin position="3"/>
        <end position="144"/>
    </location>
</feature>
<name>A0A927IGK9_9BACT</name>
<dbReference type="EMBL" id="JACYFG010000006">
    <property type="protein sequence ID" value="MBD5778783.1"/>
    <property type="molecule type" value="Genomic_DNA"/>
</dbReference>
<comment type="caution">
    <text evidence="2">The sequence shown here is derived from an EMBL/GenBank/DDBJ whole genome shotgun (WGS) entry which is preliminary data.</text>
</comment>
<reference evidence="2" key="1">
    <citation type="submission" date="2020-09" db="EMBL/GenBank/DDBJ databases">
        <title>Pelagicoccus enzymogenes sp. nov. with an EPS production, isolated from marine sediment.</title>
        <authorList>
            <person name="Feng X."/>
        </authorList>
    </citation>
    <scope>NUCLEOTIDE SEQUENCE</scope>
    <source>
        <strain evidence="2">NFK12</strain>
    </source>
</reference>
<keyword evidence="3" id="KW-1185">Reference proteome</keyword>
<evidence type="ECO:0000313" key="2">
    <source>
        <dbReference type="EMBL" id="MBD5778783.1"/>
    </source>
</evidence>
<dbReference type="InterPro" id="IPR014914">
    <property type="entry name" value="RES_dom"/>
</dbReference>
<proteinExistence type="predicted"/>